<protein>
    <submittedName>
        <fullName evidence="1">Uncharacterized protein</fullName>
    </submittedName>
</protein>
<evidence type="ECO:0000313" key="1">
    <source>
        <dbReference type="EMBL" id="GEN58502.1"/>
    </source>
</evidence>
<sequence>MLQEGVPYGGQSYASSFTLEEPRSNGAFEPPDAFAKRWLAKVQLFGCEAQMPEFGDYLKVAQVSRVDVHLIALGN</sequence>
<dbReference type="Proteomes" id="UP000321635">
    <property type="component" value="Unassembled WGS sequence"/>
</dbReference>
<proteinExistence type="predicted"/>
<evidence type="ECO:0000313" key="2">
    <source>
        <dbReference type="Proteomes" id="UP000321635"/>
    </source>
</evidence>
<organism evidence="1 2">
    <name type="scientific">Acetobacter nitrogenifigens DSM 23921 = NBRC 105050</name>
    <dbReference type="NCBI Taxonomy" id="1120919"/>
    <lineage>
        <taxon>Bacteria</taxon>
        <taxon>Pseudomonadati</taxon>
        <taxon>Pseudomonadota</taxon>
        <taxon>Alphaproteobacteria</taxon>
        <taxon>Acetobacterales</taxon>
        <taxon>Acetobacteraceae</taxon>
        <taxon>Acetobacter</taxon>
    </lineage>
</organism>
<name>A0A511X6D9_9PROT</name>
<accession>A0A511X6D9</accession>
<keyword evidence="2" id="KW-1185">Reference proteome</keyword>
<comment type="caution">
    <text evidence="1">The sequence shown here is derived from an EMBL/GenBank/DDBJ whole genome shotgun (WGS) entry which is preliminary data.</text>
</comment>
<gene>
    <name evidence="1" type="ORF">ANI02nite_03860</name>
</gene>
<reference evidence="1 2" key="1">
    <citation type="submission" date="2019-07" db="EMBL/GenBank/DDBJ databases">
        <title>Whole genome shotgun sequence of Acetobacter nitrogenifigens NBRC 105050.</title>
        <authorList>
            <person name="Hosoyama A."/>
            <person name="Uohara A."/>
            <person name="Ohji S."/>
            <person name="Ichikawa N."/>
        </authorList>
    </citation>
    <scope>NUCLEOTIDE SEQUENCE [LARGE SCALE GENOMIC DNA]</scope>
    <source>
        <strain evidence="1 2">NBRC 105050</strain>
    </source>
</reference>
<dbReference type="EMBL" id="BJYF01000001">
    <property type="protein sequence ID" value="GEN58502.1"/>
    <property type="molecule type" value="Genomic_DNA"/>
</dbReference>
<dbReference type="AlphaFoldDB" id="A0A511X6D9"/>